<dbReference type="EMBL" id="BMZS01000006">
    <property type="protein sequence ID" value="GHD52602.1"/>
    <property type="molecule type" value="Genomic_DNA"/>
</dbReference>
<dbReference type="InterPro" id="IPR027373">
    <property type="entry name" value="RHH_dom"/>
</dbReference>
<name>A0A918XTL9_9PROT</name>
<dbReference type="Proteomes" id="UP000630353">
    <property type="component" value="Unassembled WGS sequence"/>
</dbReference>
<accession>A0A918XTL9</accession>
<organism evidence="2 3">
    <name type="scientific">Thalassobaculum fulvum</name>
    <dbReference type="NCBI Taxonomy" id="1633335"/>
    <lineage>
        <taxon>Bacteria</taxon>
        <taxon>Pseudomonadati</taxon>
        <taxon>Pseudomonadota</taxon>
        <taxon>Alphaproteobacteria</taxon>
        <taxon>Rhodospirillales</taxon>
        <taxon>Thalassobaculaceae</taxon>
        <taxon>Thalassobaculum</taxon>
    </lineage>
</organism>
<dbReference type="Pfam" id="PF13467">
    <property type="entry name" value="RHH_4"/>
    <property type="match status" value="1"/>
</dbReference>
<evidence type="ECO:0000313" key="2">
    <source>
        <dbReference type="EMBL" id="GHD52602.1"/>
    </source>
</evidence>
<reference evidence="2" key="1">
    <citation type="journal article" date="2014" name="Int. J. Syst. Evol. Microbiol.">
        <title>Complete genome sequence of Corynebacterium casei LMG S-19264T (=DSM 44701T), isolated from a smear-ripened cheese.</title>
        <authorList>
            <consortium name="US DOE Joint Genome Institute (JGI-PGF)"/>
            <person name="Walter F."/>
            <person name="Albersmeier A."/>
            <person name="Kalinowski J."/>
            <person name="Ruckert C."/>
        </authorList>
    </citation>
    <scope>NUCLEOTIDE SEQUENCE</scope>
    <source>
        <strain evidence="2">KCTC 42651</strain>
    </source>
</reference>
<sequence length="117" mass="12940">MQEADLNSDGKNRHRLRRNVTIGERRTSVSLEGHVWLGLSDVCQREAIDIDALCTEVDRRRVRSSMSSALRVFLLLYFRGLAEAIGNHHAAGRPDGAGHLAMALDVFSAGEQLREAA</sequence>
<evidence type="ECO:0000259" key="1">
    <source>
        <dbReference type="Pfam" id="PF13467"/>
    </source>
</evidence>
<evidence type="ECO:0000313" key="3">
    <source>
        <dbReference type="Proteomes" id="UP000630353"/>
    </source>
</evidence>
<comment type="caution">
    <text evidence="2">The sequence shown here is derived from an EMBL/GenBank/DDBJ whole genome shotgun (WGS) entry which is preliminary data.</text>
</comment>
<dbReference type="AlphaFoldDB" id="A0A918XTL9"/>
<protein>
    <recommendedName>
        <fullName evidence="1">Ribbon-helix-helix domain-containing protein</fullName>
    </recommendedName>
</protein>
<dbReference type="RefSeq" id="WP_189990661.1">
    <property type="nucleotide sequence ID" value="NZ_BMZS01000006.1"/>
</dbReference>
<keyword evidence="3" id="KW-1185">Reference proteome</keyword>
<gene>
    <name evidence="2" type="ORF">GCM10017083_28180</name>
</gene>
<dbReference type="Gene3D" id="1.10.3990.20">
    <property type="entry name" value="protein bp1543"/>
    <property type="match status" value="1"/>
</dbReference>
<reference evidence="2" key="2">
    <citation type="submission" date="2020-09" db="EMBL/GenBank/DDBJ databases">
        <authorList>
            <person name="Sun Q."/>
            <person name="Kim S."/>
        </authorList>
    </citation>
    <scope>NUCLEOTIDE SEQUENCE</scope>
    <source>
        <strain evidence="2">KCTC 42651</strain>
    </source>
</reference>
<proteinExistence type="predicted"/>
<feature type="domain" description="Ribbon-helix-helix" evidence="1">
    <location>
        <begin position="17"/>
        <end position="77"/>
    </location>
</feature>
<dbReference type="InterPro" id="IPR038268">
    <property type="entry name" value="RHH_sf"/>
</dbReference>